<dbReference type="PANTHER" id="PTHR43784:SF2">
    <property type="entry name" value="GDSL-LIKE LIPASE_ACYLHYDROLASE, PUTATIVE (AFU_ORTHOLOGUE AFUA_2G00820)-RELATED"/>
    <property type="match status" value="1"/>
</dbReference>
<feature type="domain" description="SGNH hydrolase-type esterase" evidence="1">
    <location>
        <begin position="181"/>
        <end position="368"/>
    </location>
</feature>
<accession>A0A285L8A1</accession>
<evidence type="ECO:0000313" key="3">
    <source>
        <dbReference type="Proteomes" id="UP000219565"/>
    </source>
</evidence>
<dbReference type="Gene3D" id="3.40.50.1110">
    <property type="entry name" value="SGNH hydrolase"/>
    <property type="match status" value="1"/>
</dbReference>
<protein>
    <submittedName>
        <fullName evidence="2">Lysophospholipase L1</fullName>
    </submittedName>
</protein>
<dbReference type="InterPro" id="IPR053140">
    <property type="entry name" value="GDSL_Rv0518-like"/>
</dbReference>
<dbReference type="InterPro" id="IPR013830">
    <property type="entry name" value="SGNH_hydro"/>
</dbReference>
<dbReference type="STRING" id="1379680.GCA_001612615_02576"/>
<evidence type="ECO:0000313" key="2">
    <source>
        <dbReference type="EMBL" id="SNY81094.1"/>
    </source>
</evidence>
<dbReference type="InterPro" id="IPR036514">
    <property type="entry name" value="SGNH_hydro_sf"/>
</dbReference>
<evidence type="ECO:0000259" key="1">
    <source>
        <dbReference type="Pfam" id="PF13472"/>
    </source>
</evidence>
<proteinExistence type="predicted"/>
<dbReference type="EMBL" id="OBEG01000002">
    <property type="protein sequence ID" value="SNY81094.1"/>
    <property type="molecule type" value="Genomic_DNA"/>
</dbReference>
<dbReference type="OrthoDB" id="1828825at2"/>
<dbReference type="Pfam" id="PF13472">
    <property type="entry name" value="Lipase_GDSL_2"/>
    <property type="match status" value="1"/>
</dbReference>
<reference evidence="2 3" key="1">
    <citation type="submission" date="2017-09" db="EMBL/GenBank/DDBJ databases">
        <authorList>
            <person name="Ehlers B."/>
            <person name="Leendertz F.H."/>
        </authorList>
    </citation>
    <scope>NUCLEOTIDE SEQUENCE [LARGE SCALE GENOMIC DNA]</scope>
    <source>
        <strain evidence="2 3">DSM 45537</strain>
    </source>
</reference>
<dbReference type="AlphaFoldDB" id="A0A285L8A1"/>
<keyword evidence="3" id="KW-1185">Reference proteome</keyword>
<dbReference type="RefSeq" id="WP_097245128.1">
    <property type="nucleotide sequence ID" value="NZ_OBEG01000002.1"/>
</dbReference>
<dbReference type="SUPFAM" id="SSF52266">
    <property type="entry name" value="SGNH hydrolase"/>
    <property type="match status" value="1"/>
</dbReference>
<gene>
    <name evidence="2" type="ORF">SAMN04244553_2672</name>
</gene>
<dbReference type="PANTHER" id="PTHR43784">
    <property type="entry name" value="GDSL-LIKE LIPASE/ACYLHYDROLASE, PUTATIVE (AFU_ORTHOLOGUE AFUA_2G00820)-RELATED"/>
    <property type="match status" value="1"/>
</dbReference>
<sequence length="380" mass="41231">MSPQTTHWIAGFRSAVISPYERIKLTEPHEFADQTLRQVLHLAGGGEQIRVHLTNRYGRTPLVVGAARVALRKNADQIVPETDRALRFDGAERVTVPAGGELISDPIDLTVEADDDLLLSLYLPEPTGLATFSHMPTEIAYVAAGDHTAATEVPEAQVIPARFFVSGVDVLAPAETEIAVAFGDSWFEGFGSTIGANRRSVDVLNERVSRGWVVNQGIGGNRLLTDEIGQRGMDRFERDARDVPGARHVIVHFGINDLILGGLGDQPPATATELIEGFTELARRAHDAGLSIHVGTIGPYAGCVYEGPTVFETLDTRREVNEWLRGTDIFDSVFDVDRAVADPERPDYIRPEFDSGDGMHLNDAGARAMAEAVDLAAIFG</sequence>
<dbReference type="Proteomes" id="UP000219565">
    <property type="component" value="Unassembled WGS sequence"/>
</dbReference>
<name>A0A285L8A1_9NOCA</name>
<organism evidence="2 3">
    <name type="scientific">Nocardia amikacinitolerans</name>
    <dbReference type="NCBI Taxonomy" id="756689"/>
    <lineage>
        <taxon>Bacteria</taxon>
        <taxon>Bacillati</taxon>
        <taxon>Actinomycetota</taxon>
        <taxon>Actinomycetes</taxon>
        <taxon>Mycobacteriales</taxon>
        <taxon>Nocardiaceae</taxon>
        <taxon>Nocardia</taxon>
    </lineage>
</organism>